<dbReference type="Proteomes" id="UP001213646">
    <property type="component" value="Unassembled WGS sequence"/>
</dbReference>
<sequence length="299" mass="35309">MQLFSTKNLEKKLGIFHWNIGFIESSIDDIINNISFQPVIHWLKHPYHDRFFADPFILKVTDEKIEVLVEEFFYAKWKGEISLLTISRRDYRLIHRKTLLKLDTHLSFPFIYEENDQTYIIPENSQSGSLFIYTYNQKYQKLEFPQKLIQAPVVDPVVTKLNNTYFLLCTSLNFDQDADLLIYYSDNLFGPYIPFFDNPVKQDITSARSGGGLYIYNDHLYRCTQNSFKSYGASLYICQIKSIDKNKFKEEKSINILPDTQYRHGLHTLNYKENICVVDGLKYIFKPLVKIKRKLSVIK</sequence>
<reference evidence="3" key="2">
    <citation type="journal article" date="2018" name="BMC Genomics">
        <title>Whole genome sequencing and function prediction of 133 gut anaerobes isolated from chicken caecum in pure cultures.</title>
        <authorList>
            <person name="Medvecky M."/>
            <person name="Cejkova D."/>
            <person name="Polansky O."/>
            <person name="Karasova D."/>
            <person name="Kubasova T."/>
            <person name="Cizek A."/>
            <person name="Rychlik I."/>
        </authorList>
    </citation>
    <scope>NUCLEOTIDE SEQUENCE</scope>
    <source>
        <strain evidence="3">An42</strain>
    </source>
</reference>
<dbReference type="Proteomes" id="UP000195975">
    <property type="component" value="Unassembled WGS sequence"/>
</dbReference>
<evidence type="ECO:0000313" key="4">
    <source>
        <dbReference type="Proteomes" id="UP000195975"/>
    </source>
</evidence>
<dbReference type="AlphaFoldDB" id="A0A9Q5X916"/>
<evidence type="ECO:0000259" key="1">
    <source>
        <dbReference type="Pfam" id="PF24793"/>
    </source>
</evidence>
<dbReference type="EMBL" id="JAQPYX010000085">
    <property type="protein sequence ID" value="MDC7149870.1"/>
    <property type="molecule type" value="Genomic_DNA"/>
</dbReference>
<dbReference type="EMBL" id="NFIJ01000002">
    <property type="protein sequence ID" value="OUO06742.1"/>
    <property type="molecule type" value="Genomic_DNA"/>
</dbReference>
<dbReference type="RefSeq" id="WP_008150474.1">
    <property type="nucleotide sequence ID" value="NZ_CAJLBM010000049.1"/>
</dbReference>
<comment type="caution">
    <text evidence="3">The sequence shown here is derived from an EMBL/GenBank/DDBJ whole genome shotgun (WGS) entry which is preliminary data.</text>
</comment>
<dbReference type="GeneID" id="93408456"/>
<accession>A0A9Q5X916</accession>
<feature type="domain" description="Glucosamine inositolphosphorylceramide transferase 1 N-terminal" evidence="1">
    <location>
        <begin position="47"/>
        <end position="252"/>
    </location>
</feature>
<name>A0A9Q5X916_9BACT</name>
<protein>
    <recommendedName>
        <fullName evidence="1">Glucosamine inositolphosphorylceramide transferase 1 N-terminal domain-containing protein</fullName>
    </recommendedName>
</protein>
<dbReference type="InterPro" id="IPR056442">
    <property type="entry name" value="GINT1_N"/>
</dbReference>
<reference evidence="2" key="3">
    <citation type="submission" date="2023-01" db="EMBL/GenBank/DDBJ databases">
        <title>Exploring GABA producing Bacteroides strains toward improving mental health.</title>
        <authorList>
            <person name="Yousuf B."/>
            <person name="Bouhlel N.E."/>
            <person name="Mottawea W."/>
            <person name="Hammami R."/>
        </authorList>
    </citation>
    <scope>NUCLEOTIDE SEQUENCE</scope>
    <source>
        <strain evidence="2">UO.H1047</strain>
    </source>
</reference>
<proteinExistence type="predicted"/>
<dbReference type="InterPro" id="IPR023296">
    <property type="entry name" value="Glyco_hydro_beta-prop_sf"/>
</dbReference>
<evidence type="ECO:0000313" key="3">
    <source>
        <dbReference type="EMBL" id="OUO06742.1"/>
    </source>
</evidence>
<organism evidence="3 4">
    <name type="scientific">Parabacteroides johnsonii</name>
    <dbReference type="NCBI Taxonomy" id="387661"/>
    <lineage>
        <taxon>Bacteria</taxon>
        <taxon>Pseudomonadati</taxon>
        <taxon>Bacteroidota</taxon>
        <taxon>Bacteroidia</taxon>
        <taxon>Bacteroidales</taxon>
        <taxon>Tannerellaceae</taxon>
        <taxon>Parabacteroides</taxon>
    </lineage>
</organism>
<evidence type="ECO:0000313" key="2">
    <source>
        <dbReference type="EMBL" id="MDC7149870.1"/>
    </source>
</evidence>
<dbReference type="SUPFAM" id="SSF75005">
    <property type="entry name" value="Arabinanase/levansucrase/invertase"/>
    <property type="match status" value="1"/>
</dbReference>
<dbReference type="Pfam" id="PF24793">
    <property type="entry name" value="GINT1_N"/>
    <property type="match status" value="1"/>
</dbReference>
<reference evidence="4" key="1">
    <citation type="submission" date="2017-04" db="EMBL/GenBank/DDBJ databases">
        <title>Function of individual gut microbiota members based on whole genome sequencing of pure cultures obtained from chicken caecum.</title>
        <authorList>
            <person name="Medvecky M."/>
            <person name="Cejkova D."/>
            <person name="Polansky O."/>
            <person name="Karasova D."/>
            <person name="Kubasova T."/>
            <person name="Cizek A."/>
            <person name="Rychlik I."/>
        </authorList>
    </citation>
    <scope>NUCLEOTIDE SEQUENCE [LARGE SCALE GENOMIC DNA]</scope>
    <source>
        <strain evidence="4">An42</strain>
    </source>
</reference>
<gene>
    <name evidence="3" type="ORF">B5F96_03370</name>
    <name evidence="2" type="ORF">PQG89_10590</name>
</gene>